<dbReference type="SUPFAM" id="SSF81296">
    <property type="entry name" value="E set domains"/>
    <property type="match status" value="1"/>
</dbReference>
<dbReference type="SUPFAM" id="SSF51011">
    <property type="entry name" value="Glycosyl hydrolase domain"/>
    <property type="match status" value="1"/>
</dbReference>
<evidence type="ECO:0000256" key="4">
    <source>
        <dbReference type="SAM" id="MobiDB-lite"/>
    </source>
</evidence>
<dbReference type="CDD" id="cd02856">
    <property type="entry name" value="E_set_GDE_Isoamylase_N"/>
    <property type="match status" value="1"/>
</dbReference>
<dbReference type="Pfam" id="PF02922">
    <property type="entry name" value="CBM_48"/>
    <property type="match status" value="1"/>
</dbReference>
<dbReference type="InterPro" id="IPR013783">
    <property type="entry name" value="Ig-like_fold"/>
</dbReference>
<dbReference type="Gene3D" id="2.60.40.10">
    <property type="entry name" value="Immunoglobulins"/>
    <property type="match status" value="1"/>
</dbReference>
<evidence type="ECO:0000259" key="5">
    <source>
        <dbReference type="SMART" id="SM00642"/>
    </source>
</evidence>
<feature type="region of interest" description="Disordered" evidence="4">
    <location>
        <begin position="477"/>
        <end position="499"/>
    </location>
</feature>
<keyword evidence="2" id="KW-0378">Hydrolase</keyword>
<dbReference type="Gene3D" id="3.20.20.80">
    <property type="entry name" value="Glycosidases"/>
    <property type="match status" value="1"/>
</dbReference>
<dbReference type="Gene3D" id="2.60.40.1180">
    <property type="entry name" value="Golgi alpha-mannosidase II"/>
    <property type="match status" value="1"/>
</dbReference>
<dbReference type="PANTHER" id="PTHR43002">
    <property type="entry name" value="GLYCOGEN DEBRANCHING ENZYME"/>
    <property type="match status" value="1"/>
</dbReference>
<dbReference type="SMART" id="SM00642">
    <property type="entry name" value="Aamy"/>
    <property type="match status" value="1"/>
</dbReference>
<reference evidence="7" key="1">
    <citation type="journal article" date="2019" name="Int. J. Syst. Evol. Microbiol.">
        <title>The Global Catalogue of Microorganisms (GCM) 10K type strain sequencing project: providing services to taxonomists for standard genome sequencing and annotation.</title>
        <authorList>
            <consortium name="The Broad Institute Genomics Platform"/>
            <consortium name="The Broad Institute Genome Sequencing Center for Infectious Disease"/>
            <person name="Wu L."/>
            <person name="Ma J."/>
        </authorList>
    </citation>
    <scope>NUCLEOTIDE SEQUENCE [LARGE SCALE GENOMIC DNA]</scope>
    <source>
        <strain evidence="7">JCM 17759</strain>
    </source>
</reference>
<evidence type="ECO:0000256" key="2">
    <source>
        <dbReference type="ARBA" id="ARBA00022801"/>
    </source>
</evidence>
<dbReference type="CDD" id="cd11326">
    <property type="entry name" value="AmyAc_Glg_debranch"/>
    <property type="match status" value="1"/>
</dbReference>
<dbReference type="Pfam" id="PF00128">
    <property type="entry name" value="Alpha-amylase"/>
    <property type="match status" value="1"/>
</dbReference>
<dbReference type="InterPro" id="IPR006047">
    <property type="entry name" value="GH13_cat_dom"/>
</dbReference>
<dbReference type="Proteomes" id="UP001500840">
    <property type="component" value="Unassembled WGS sequence"/>
</dbReference>
<dbReference type="EMBL" id="BAABGA010000035">
    <property type="protein sequence ID" value="GAA4454411.1"/>
    <property type="molecule type" value="Genomic_DNA"/>
</dbReference>
<evidence type="ECO:0000256" key="3">
    <source>
        <dbReference type="ARBA" id="ARBA00023295"/>
    </source>
</evidence>
<protein>
    <submittedName>
        <fullName evidence="6">Glycogen debranching protein GlgX</fullName>
    </submittedName>
</protein>
<dbReference type="InterPro" id="IPR048644">
    <property type="entry name" value="Isoamylase_C"/>
</dbReference>
<proteinExistence type="inferred from homology"/>
<feature type="domain" description="Glycosyl hydrolase family 13 catalytic" evidence="5">
    <location>
        <begin position="168"/>
        <end position="578"/>
    </location>
</feature>
<comment type="similarity">
    <text evidence="1">Belongs to the glycosyl hydrolase 13 family.</text>
</comment>
<name>A0ABP8MQI7_9BACT</name>
<dbReference type="SUPFAM" id="SSF51445">
    <property type="entry name" value="(Trans)glycosidases"/>
    <property type="match status" value="1"/>
</dbReference>
<dbReference type="InterPro" id="IPR011837">
    <property type="entry name" value="Glycogen_debranch_GlgX"/>
</dbReference>
<keyword evidence="3" id="KW-0326">Glycosidase</keyword>
<dbReference type="InterPro" id="IPR044505">
    <property type="entry name" value="GlgX_Isoamylase_N_E_set"/>
</dbReference>
<evidence type="ECO:0000256" key="1">
    <source>
        <dbReference type="ARBA" id="ARBA00008061"/>
    </source>
</evidence>
<organism evidence="6 7">
    <name type="scientific">Novipirellula rosea</name>
    <dbReference type="NCBI Taxonomy" id="1031540"/>
    <lineage>
        <taxon>Bacteria</taxon>
        <taxon>Pseudomonadati</taxon>
        <taxon>Planctomycetota</taxon>
        <taxon>Planctomycetia</taxon>
        <taxon>Pirellulales</taxon>
        <taxon>Pirellulaceae</taxon>
        <taxon>Novipirellula</taxon>
    </lineage>
</organism>
<dbReference type="InterPro" id="IPR017853">
    <property type="entry name" value="GH"/>
</dbReference>
<keyword evidence="7" id="KW-1185">Reference proteome</keyword>
<dbReference type="NCBIfam" id="TIGR02100">
    <property type="entry name" value="glgX_debranch"/>
    <property type="match status" value="1"/>
</dbReference>
<dbReference type="Pfam" id="PF21331">
    <property type="entry name" value="Isoamylase_C"/>
    <property type="match status" value="1"/>
</dbReference>
<sequence length="716" mass="81892">MMQPLRVWPGRPYPLGATWDGRGVNFALYSENATKVELCLFDDVGDQKESQRYVMAEHTDMVWHIYLPDARPGQLYGYRVHGPYEPEKGHRFNANKLLLDPYAKVIARLPKWTDAMHGYLVGDEHEDLSFSPVNNAADAPLAMVVDEAFTWGDHRFPQIPSHQLVIYELHVKGFSKLNKAIHEPHRGTYAGLGSHESICYLKDLGVNAVELLPIQVHSDDRYLQENGLVNYWGYNTMGFFAPDSRYAATDEPLEVIREFKTMVRNLHDADIEVILDVVYNHTFEGNQMGPTASFRGIDNAAYYRLVADDPRYYMDYTGCGNTLNVRNPRVLQFIMDSLRYWVTHMHVDGFRFDLASTLARELHEVDKLGAFFDIIHQDPVLSQVKLIAEPWDLGEGGYQVGNFPVGWSEWNGRYRDCVRRFWKGDGGLASEFATRITGSSDLYQWNGRRPHASVNFVTCHDGFTLNDLVSYDHKHNEANKEDNRDGADHNDSWNCGEEGPSEDEAVVHLREKKKRAILATLLLSQGVPMLLSGDECSHTQRGNNNAYCQDNELTWLDWSSDESKDQLREFVQQVIELRKSQPVFHRRRFFHGQAIRGLDSLDVTWLDPDGEEMSDATWNDPSVRCLGVHFCGGKIDVDEYGEPIVGDHILMLFNADHTQEVEFRLPKLAADISWQRVFDTALFDENGTDILQNNYTLKTCSLVVLKSPVDENEEEK</sequence>
<dbReference type="InterPro" id="IPR004193">
    <property type="entry name" value="Glyco_hydro_13_N"/>
</dbReference>
<evidence type="ECO:0000313" key="7">
    <source>
        <dbReference type="Proteomes" id="UP001500840"/>
    </source>
</evidence>
<dbReference type="InterPro" id="IPR013780">
    <property type="entry name" value="Glyco_hydro_b"/>
</dbReference>
<comment type="caution">
    <text evidence="6">The sequence shown here is derived from an EMBL/GenBank/DDBJ whole genome shotgun (WGS) entry which is preliminary data.</text>
</comment>
<evidence type="ECO:0000313" key="6">
    <source>
        <dbReference type="EMBL" id="GAA4454411.1"/>
    </source>
</evidence>
<dbReference type="RefSeq" id="WP_345322762.1">
    <property type="nucleotide sequence ID" value="NZ_BAABGA010000035.1"/>
</dbReference>
<feature type="compositionally biased region" description="Basic and acidic residues" evidence="4">
    <location>
        <begin position="477"/>
        <end position="491"/>
    </location>
</feature>
<dbReference type="InterPro" id="IPR014756">
    <property type="entry name" value="Ig_E-set"/>
</dbReference>
<accession>A0ABP8MQI7</accession>
<gene>
    <name evidence="6" type="primary">glgX_1</name>
    <name evidence="6" type="ORF">GCM10023156_26840</name>
</gene>